<accession>A0A9D5RBW9</accession>
<gene>
    <name evidence="10 11" type="primary">plsY</name>
    <name evidence="11" type="ORF">INF28_08200</name>
</gene>
<keyword evidence="8 10" id="KW-0594">Phospholipid biosynthesis</keyword>
<keyword evidence="1 10" id="KW-1003">Cell membrane</keyword>
<dbReference type="PANTHER" id="PTHR30309:SF0">
    <property type="entry name" value="GLYCEROL-3-PHOSPHATE ACYLTRANSFERASE-RELATED"/>
    <property type="match status" value="1"/>
</dbReference>
<evidence type="ECO:0000313" key="11">
    <source>
        <dbReference type="EMBL" id="MBE5040438.1"/>
    </source>
</evidence>
<evidence type="ECO:0000256" key="7">
    <source>
        <dbReference type="ARBA" id="ARBA00023136"/>
    </source>
</evidence>
<dbReference type="GO" id="GO:0005886">
    <property type="term" value="C:plasma membrane"/>
    <property type="evidence" value="ECO:0007669"/>
    <property type="project" value="UniProtKB-SubCell"/>
</dbReference>
<evidence type="ECO:0000256" key="2">
    <source>
        <dbReference type="ARBA" id="ARBA00022516"/>
    </source>
</evidence>
<keyword evidence="6 10" id="KW-0443">Lipid metabolism</keyword>
<keyword evidence="5 10" id="KW-1133">Transmembrane helix</keyword>
<comment type="subunit">
    <text evidence="10">Probably interacts with PlsX.</text>
</comment>
<dbReference type="GO" id="GO:0008654">
    <property type="term" value="P:phospholipid biosynthetic process"/>
    <property type="evidence" value="ECO:0007669"/>
    <property type="project" value="UniProtKB-UniRule"/>
</dbReference>
<feature type="transmembrane region" description="Helical" evidence="10">
    <location>
        <begin position="5"/>
        <end position="25"/>
    </location>
</feature>
<dbReference type="EC" id="2.3.1.275" evidence="10"/>
<dbReference type="HAMAP" id="MF_01043">
    <property type="entry name" value="PlsY"/>
    <property type="match status" value="1"/>
</dbReference>
<dbReference type="PANTHER" id="PTHR30309">
    <property type="entry name" value="INNER MEMBRANE PROTEIN YGIH"/>
    <property type="match status" value="1"/>
</dbReference>
<feature type="transmembrane region" description="Helical" evidence="10">
    <location>
        <begin position="55"/>
        <end position="78"/>
    </location>
</feature>
<dbReference type="NCBIfam" id="TIGR00023">
    <property type="entry name" value="glycerol-3-phosphate 1-O-acyltransferase PlsY"/>
    <property type="match status" value="1"/>
</dbReference>
<keyword evidence="2 10" id="KW-0444">Lipid biosynthesis</keyword>
<dbReference type="InterPro" id="IPR003811">
    <property type="entry name" value="G3P_acylTferase_PlsY"/>
</dbReference>
<dbReference type="EMBL" id="JADCKB010000016">
    <property type="protein sequence ID" value="MBE5040438.1"/>
    <property type="molecule type" value="Genomic_DNA"/>
</dbReference>
<keyword evidence="3 10" id="KW-0808">Transferase</keyword>
<protein>
    <recommendedName>
        <fullName evidence="10">Glycerol-3-phosphate acyltransferase</fullName>
    </recommendedName>
    <alternativeName>
        <fullName evidence="10">Acyl-PO4 G3P acyltransferase</fullName>
    </alternativeName>
    <alternativeName>
        <fullName evidence="10">Acyl-phosphate--glycerol-3-phosphate acyltransferase</fullName>
    </alternativeName>
    <alternativeName>
        <fullName evidence="10">G3P acyltransferase</fullName>
        <shortName evidence="10">GPAT</shortName>
        <ecNumber evidence="10">2.3.1.275</ecNumber>
    </alternativeName>
    <alternativeName>
        <fullName evidence="10">Lysophosphatidic acid synthase</fullName>
        <shortName evidence="10">LPA synthase</shortName>
    </alternativeName>
</protein>
<dbReference type="SMART" id="SM01207">
    <property type="entry name" value="G3P_acyltransf"/>
    <property type="match status" value="1"/>
</dbReference>
<comment type="catalytic activity">
    <reaction evidence="10">
        <text>an acyl phosphate + sn-glycerol 3-phosphate = a 1-acyl-sn-glycero-3-phosphate + phosphate</text>
        <dbReference type="Rhea" id="RHEA:34075"/>
        <dbReference type="ChEBI" id="CHEBI:43474"/>
        <dbReference type="ChEBI" id="CHEBI:57597"/>
        <dbReference type="ChEBI" id="CHEBI:57970"/>
        <dbReference type="ChEBI" id="CHEBI:59918"/>
        <dbReference type="EC" id="2.3.1.275"/>
    </reaction>
</comment>
<evidence type="ECO:0000256" key="5">
    <source>
        <dbReference type="ARBA" id="ARBA00022989"/>
    </source>
</evidence>
<organism evidence="11 12">
    <name type="scientific">Ructibacterium gallinarum</name>
    <dbReference type="NCBI Taxonomy" id="2779355"/>
    <lineage>
        <taxon>Bacteria</taxon>
        <taxon>Bacillati</taxon>
        <taxon>Bacillota</taxon>
        <taxon>Clostridia</taxon>
        <taxon>Eubacteriales</taxon>
        <taxon>Oscillospiraceae</taxon>
        <taxon>Ructibacterium</taxon>
    </lineage>
</organism>
<reference evidence="11" key="1">
    <citation type="submission" date="2020-10" db="EMBL/GenBank/DDBJ databases">
        <title>ChiBAC.</title>
        <authorList>
            <person name="Zenner C."/>
            <person name="Hitch T.C.A."/>
            <person name="Clavel T."/>
        </authorList>
    </citation>
    <scope>NUCLEOTIDE SEQUENCE</scope>
    <source>
        <strain evidence="11">DSM 107454</strain>
    </source>
</reference>
<comment type="pathway">
    <text evidence="10">Lipid metabolism; phospholipid metabolism.</text>
</comment>
<dbReference type="AlphaFoldDB" id="A0A9D5RBW9"/>
<sequence>MEWIYLVVIFAAAYLIGSISTAILVGKVLSGDDIRSHGSGNAGATNALRTYGKKAAAMVVLGDCLKAVVAILLALLIFRLSSIGREYQSIAVYAASFGAVLGHNFPVYFRFRGGKGVLVSMVAILFADWKIGLAVVAIALLIMAVSRYVSLGSVLGAVTLVILGCIFRWGDWAYLCFTVLLAGLVIIMHRGNIKRLLMGTENKLGQNKQQNGGAKPQKEA</sequence>
<feature type="transmembrane region" description="Helical" evidence="10">
    <location>
        <begin position="172"/>
        <end position="188"/>
    </location>
</feature>
<keyword evidence="7 10" id="KW-0472">Membrane</keyword>
<proteinExistence type="inferred from homology"/>
<keyword evidence="4 10" id="KW-0812">Transmembrane</keyword>
<evidence type="ECO:0000256" key="10">
    <source>
        <dbReference type="HAMAP-Rule" id="MF_01043"/>
    </source>
</evidence>
<evidence type="ECO:0000256" key="4">
    <source>
        <dbReference type="ARBA" id="ARBA00022692"/>
    </source>
</evidence>
<keyword evidence="11" id="KW-0012">Acyltransferase</keyword>
<dbReference type="RefSeq" id="WP_226392991.1">
    <property type="nucleotide sequence ID" value="NZ_JADCKB010000016.1"/>
</dbReference>
<comment type="function">
    <text evidence="10">Catalyzes the transfer of an acyl group from acyl-phosphate (acyl-PO(4)) to glycerol-3-phosphate (G3P) to form lysophosphatidic acid (LPA). This enzyme utilizes acyl-phosphate as fatty acyl donor, but not acyl-CoA or acyl-ACP.</text>
</comment>
<evidence type="ECO:0000313" key="12">
    <source>
        <dbReference type="Proteomes" id="UP000806542"/>
    </source>
</evidence>
<dbReference type="Pfam" id="PF02660">
    <property type="entry name" value="G3P_acyltransf"/>
    <property type="match status" value="1"/>
</dbReference>
<name>A0A9D5RBW9_9FIRM</name>
<evidence type="ECO:0000256" key="9">
    <source>
        <dbReference type="ARBA" id="ARBA00023264"/>
    </source>
</evidence>
<comment type="subcellular location">
    <subcellularLocation>
        <location evidence="10">Cell membrane</location>
        <topology evidence="10">Multi-pass membrane protein</topology>
    </subcellularLocation>
</comment>
<evidence type="ECO:0000256" key="1">
    <source>
        <dbReference type="ARBA" id="ARBA00022475"/>
    </source>
</evidence>
<evidence type="ECO:0000256" key="3">
    <source>
        <dbReference type="ARBA" id="ARBA00022679"/>
    </source>
</evidence>
<dbReference type="Proteomes" id="UP000806542">
    <property type="component" value="Unassembled WGS sequence"/>
</dbReference>
<evidence type="ECO:0000256" key="8">
    <source>
        <dbReference type="ARBA" id="ARBA00023209"/>
    </source>
</evidence>
<keyword evidence="9 10" id="KW-1208">Phospholipid metabolism</keyword>
<keyword evidence="12" id="KW-1185">Reference proteome</keyword>
<evidence type="ECO:0000256" key="6">
    <source>
        <dbReference type="ARBA" id="ARBA00023098"/>
    </source>
</evidence>
<comment type="caution">
    <text evidence="11">The sequence shown here is derived from an EMBL/GenBank/DDBJ whole genome shotgun (WGS) entry which is preliminary data.</text>
</comment>
<dbReference type="GO" id="GO:0043772">
    <property type="term" value="F:acyl-phosphate glycerol-3-phosphate acyltransferase activity"/>
    <property type="evidence" value="ECO:0007669"/>
    <property type="project" value="UniProtKB-UniRule"/>
</dbReference>
<feature type="transmembrane region" description="Helical" evidence="10">
    <location>
        <begin position="148"/>
        <end position="166"/>
    </location>
</feature>
<comment type="similarity">
    <text evidence="10">Belongs to the PlsY family.</text>
</comment>
<feature type="transmembrane region" description="Helical" evidence="10">
    <location>
        <begin position="90"/>
        <end position="111"/>
    </location>
</feature>
<feature type="transmembrane region" description="Helical" evidence="10">
    <location>
        <begin position="117"/>
        <end position="141"/>
    </location>
</feature>